<dbReference type="InterPro" id="IPR029021">
    <property type="entry name" value="Prot-tyrosine_phosphatase-like"/>
</dbReference>
<dbReference type="SUPFAM" id="SSF52799">
    <property type="entry name" value="(Phosphotyrosine protein) phosphatases II"/>
    <property type="match status" value="1"/>
</dbReference>
<dbReference type="InterPro" id="IPR000340">
    <property type="entry name" value="Dual-sp_phosphatase_cat-dom"/>
</dbReference>
<gene>
    <name evidence="2" type="ORF">K7X08_024189</name>
</gene>
<sequence>MCEDEDSNISALFEEAHDFTDHVEENGGKVLVHCFEGRSRNATVVLAYLILRKKFTLLKAWNTLRRVHC</sequence>
<accession>A0A9Q1MAN0</accession>
<name>A0A9Q1MAN0_9SOLA</name>
<dbReference type="InterPro" id="IPR035010">
    <property type="entry name" value="PHS1"/>
</dbReference>
<dbReference type="CDD" id="cd14498">
    <property type="entry name" value="DSP"/>
    <property type="match status" value="1"/>
</dbReference>
<reference evidence="3" key="1">
    <citation type="journal article" date="2023" name="Proc. Natl. Acad. Sci. U.S.A.">
        <title>Genomic and structural basis for evolution of tropane alkaloid biosynthesis.</title>
        <authorList>
            <person name="Wanga Y.-J."/>
            <person name="Taina T."/>
            <person name="Yua J.-Y."/>
            <person name="Lia J."/>
            <person name="Xua B."/>
            <person name="Chenc J."/>
            <person name="D'Auriad J.C."/>
            <person name="Huanga J.-P."/>
            <person name="Huanga S.-X."/>
        </authorList>
    </citation>
    <scope>NUCLEOTIDE SEQUENCE [LARGE SCALE GENOMIC DNA]</scope>
    <source>
        <strain evidence="3">cv. KIB-2019</strain>
    </source>
</reference>
<dbReference type="EMBL" id="JAJAGQ010000009">
    <property type="protein sequence ID" value="KAJ8553511.1"/>
    <property type="molecule type" value="Genomic_DNA"/>
</dbReference>
<protein>
    <recommendedName>
        <fullName evidence="1">Tyrosine specific protein phosphatases domain-containing protein</fullName>
    </recommendedName>
</protein>
<dbReference type="Gene3D" id="3.90.190.10">
    <property type="entry name" value="Protein tyrosine phosphatase superfamily"/>
    <property type="match status" value="1"/>
</dbReference>
<dbReference type="GO" id="GO:0043622">
    <property type="term" value="P:cortical microtubule organization"/>
    <property type="evidence" value="ECO:0007669"/>
    <property type="project" value="InterPro"/>
</dbReference>
<dbReference type="InterPro" id="IPR000387">
    <property type="entry name" value="Tyr_Pase_dom"/>
</dbReference>
<dbReference type="Pfam" id="PF00782">
    <property type="entry name" value="DSPc"/>
    <property type="match status" value="1"/>
</dbReference>
<evidence type="ECO:0000259" key="1">
    <source>
        <dbReference type="PROSITE" id="PS50056"/>
    </source>
</evidence>
<dbReference type="OrthoDB" id="10252009at2759"/>
<dbReference type="PANTHER" id="PTHR47100:SF5">
    <property type="entry name" value="DUAL SPECIFICITY PROTEIN PHOSPHATASE PHS1"/>
    <property type="match status" value="1"/>
</dbReference>
<comment type="caution">
    <text evidence="2">The sequence shown here is derived from an EMBL/GenBank/DDBJ whole genome shotgun (WGS) entry which is preliminary data.</text>
</comment>
<evidence type="ECO:0000313" key="3">
    <source>
        <dbReference type="Proteomes" id="UP001152561"/>
    </source>
</evidence>
<dbReference type="Proteomes" id="UP001152561">
    <property type="component" value="Unassembled WGS sequence"/>
</dbReference>
<organism evidence="2 3">
    <name type="scientific">Anisodus acutangulus</name>
    <dbReference type="NCBI Taxonomy" id="402998"/>
    <lineage>
        <taxon>Eukaryota</taxon>
        <taxon>Viridiplantae</taxon>
        <taxon>Streptophyta</taxon>
        <taxon>Embryophyta</taxon>
        <taxon>Tracheophyta</taxon>
        <taxon>Spermatophyta</taxon>
        <taxon>Magnoliopsida</taxon>
        <taxon>eudicotyledons</taxon>
        <taxon>Gunneridae</taxon>
        <taxon>Pentapetalae</taxon>
        <taxon>asterids</taxon>
        <taxon>lamiids</taxon>
        <taxon>Solanales</taxon>
        <taxon>Solanaceae</taxon>
        <taxon>Solanoideae</taxon>
        <taxon>Hyoscyameae</taxon>
        <taxon>Anisodus</taxon>
    </lineage>
</organism>
<dbReference type="PROSITE" id="PS50056">
    <property type="entry name" value="TYR_PHOSPHATASE_2"/>
    <property type="match status" value="1"/>
</dbReference>
<evidence type="ECO:0000313" key="2">
    <source>
        <dbReference type="EMBL" id="KAJ8553511.1"/>
    </source>
</evidence>
<dbReference type="AlphaFoldDB" id="A0A9Q1MAN0"/>
<dbReference type="PANTHER" id="PTHR47100">
    <property type="entry name" value="DUAL SPECIFICITY PROTEIN PHOSPHATASE PHS1"/>
    <property type="match status" value="1"/>
</dbReference>
<dbReference type="GO" id="GO:0009737">
    <property type="term" value="P:response to abscisic acid"/>
    <property type="evidence" value="ECO:0007669"/>
    <property type="project" value="InterPro"/>
</dbReference>
<feature type="domain" description="Tyrosine specific protein phosphatases" evidence="1">
    <location>
        <begin position="10"/>
        <end position="69"/>
    </location>
</feature>
<keyword evidence="3" id="KW-1185">Reference proteome</keyword>
<dbReference type="GO" id="GO:0004721">
    <property type="term" value="F:phosphoprotein phosphatase activity"/>
    <property type="evidence" value="ECO:0007669"/>
    <property type="project" value="InterPro"/>
</dbReference>
<proteinExistence type="predicted"/>